<evidence type="ECO:0000256" key="2">
    <source>
        <dbReference type="ARBA" id="ARBA00008540"/>
    </source>
</evidence>
<comment type="caution">
    <text evidence="10">The sequence shown here is derived from an EMBL/GenBank/DDBJ whole genome shotgun (WGS) entry which is preliminary data.</text>
</comment>
<reference evidence="10 11" key="1">
    <citation type="journal article" date="2019" name="Sci. Rep.">
        <title>Differences in resource use lead to coexistence of seed-transmitted microbial populations.</title>
        <authorList>
            <person name="Torres-Cortes G."/>
            <person name="Garcia B.J."/>
            <person name="Compant S."/>
            <person name="Rezki S."/>
            <person name="Jones P."/>
            <person name="Preveaux A."/>
            <person name="Briand M."/>
            <person name="Roulet A."/>
            <person name="Bouchez O."/>
            <person name="Jacobson D."/>
            <person name="Barret M."/>
        </authorList>
    </citation>
    <scope>NUCLEOTIDE SEQUENCE [LARGE SCALE GENOMIC DNA]</scope>
    <source>
        <strain evidence="10 11">CFBP13530</strain>
    </source>
</reference>
<comment type="similarity">
    <text evidence="2 9">Belongs to the branched chain amino acid transporter family.</text>
</comment>
<dbReference type="Pfam" id="PF05525">
    <property type="entry name" value="Branch_AA_trans"/>
    <property type="match status" value="1"/>
</dbReference>
<dbReference type="EMBL" id="QGAL01000001">
    <property type="protein sequence ID" value="TKK23707.1"/>
    <property type="molecule type" value="Genomic_DNA"/>
</dbReference>
<evidence type="ECO:0000256" key="8">
    <source>
        <dbReference type="ARBA" id="ARBA00023136"/>
    </source>
</evidence>
<comment type="subcellular location">
    <subcellularLocation>
        <location evidence="9">Cell inner membrane</location>
        <topology evidence="9">Multi-pass membrane protein</topology>
    </subcellularLocation>
    <subcellularLocation>
        <location evidence="1">Cell membrane</location>
        <topology evidence="1">Multi-pass membrane protein</topology>
    </subcellularLocation>
</comment>
<evidence type="ECO:0000313" key="10">
    <source>
        <dbReference type="EMBL" id="TKK23707.1"/>
    </source>
</evidence>
<keyword evidence="6 9" id="KW-0029">Amino-acid transport</keyword>
<evidence type="ECO:0000256" key="1">
    <source>
        <dbReference type="ARBA" id="ARBA00004651"/>
    </source>
</evidence>
<proteinExistence type="inferred from homology"/>
<keyword evidence="3 9" id="KW-0813">Transport</keyword>
<evidence type="ECO:0000256" key="9">
    <source>
        <dbReference type="RuleBase" id="RU362122"/>
    </source>
</evidence>
<name>A0AB38PBE7_9ENTR</name>
<keyword evidence="4" id="KW-1003">Cell membrane</keyword>
<evidence type="ECO:0000256" key="5">
    <source>
        <dbReference type="ARBA" id="ARBA00022692"/>
    </source>
</evidence>
<organism evidence="10 11">
    <name type="scientific">Enterobacter cancerogenus</name>
    <dbReference type="NCBI Taxonomy" id="69218"/>
    <lineage>
        <taxon>Bacteria</taxon>
        <taxon>Pseudomonadati</taxon>
        <taxon>Pseudomonadota</taxon>
        <taxon>Gammaproteobacteria</taxon>
        <taxon>Enterobacterales</taxon>
        <taxon>Enterobacteriaceae</taxon>
        <taxon>Enterobacter</taxon>
        <taxon>Enterobacter cloacae complex</taxon>
    </lineage>
</organism>
<dbReference type="InterPro" id="IPR004685">
    <property type="entry name" value="Brnchd-chn_aa_trnsp_Livcs"/>
</dbReference>
<dbReference type="GO" id="GO:0015658">
    <property type="term" value="F:branched-chain amino acid transmembrane transporter activity"/>
    <property type="evidence" value="ECO:0007669"/>
    <property type="project" value="UniProtKB-UniRule"/>
</dbReference>
<dbReference type="GO" id="GO:0006865">
    <property type="term" value="P:amino acid transport"/>
    <property type="evidence" value="ECO:0007669"/>
    <property type="project" value="UniProtKB-KW"/>
</dbReference>
<keyword evidence="8 9" id="KW-0472">Membrane</keyword>
<keyword evidence="5 9" id="KW-0812">Transmembrane</keyword>
<evidence type="ECO:0000256" key="3">
    <source>
        <dbReference type="ARBA" id="ARBA00022448"/>
    </source>
</evidence>
<keyword evidence="7 9" id="KW-1133">Transmembrane helix</keyword>
<comment type="caution">
    <text evidence="9">Lacks conserved residue(s) required for the propagation of feature annotation.</text>
</comment>
<dbReference type="GO" id="GO:0005886">
    <property type="term" value="C:plasma membrane"/>
    <property type="evidence" value="ECO:0007669"/>
    <property type="project" value="UniProtKB-SubCell"/>
</dbReference>
<sequence>MINAYRFTHKVYGMRKQLFPTDDVKAPGFMTLALFPGAGNIICPPITGKMTGEYYLISSLEFIISCALLPLLASHFYFIPGMFFVSPRTAGLQVVISH</sequence>
<accession>A0AB38PBE7</accession>
<comment type="function">
    <text evidence="9">Component of the transport system for branched-chain amino acids.</text>
</comment>
<dbReference type="AlphaFoldDB" id="A0AB38PBE7"/>
<dbReference type="Proteomes" id="UP000306327">
    <property type="component" value="Unassembled WGS sequence"/>
</dbReference>
<feature type="transmembrane region" description="Helical" evidence="9">
    <location>
        <begin position="54"/>
        <end position="78"/>
    </location>
</feature>
<gene>
    <name evidence="10" type="ORF">EcCFBP13530_06080</name>
</gene>
<evidence type="ECO:0000313" key="11">
    <source>
        <dbReference type="Proteomes" id="UP000306327"/>
    </source>
</evidence>
<evidence type="ECO:0000256" key="6">
    <source>
        <dbReference type="ARBA" id="ARBA00022970"/>
    </source>
</evidence>
<evidence type="ECO:0000256" key="4">
    <source>
        <dbReference type="ARBA" id="ARBA00022475"/>
    </source>
</evidence>
<evidence type="ECO:0000256" key="7">
    <source>
        <dbReference type="ARBA" id="ARBA00022989"/>
    </source>
</evidence>
<protein>
    <recommendedName>
        <fullName evidence="9">Branched-chain amino acid transport system carrier protein</fullName>
    </recommendedName>
</protein>